<protein>
    <recommendedName>
        <fullName evidence="4">YcxB-like protein domain-containing protein</fullName>
    </recommendedName>
</protein>
<evidence type="ECO:0000256" key="1">
    <source>
        <dbReference type="SAM" id="Phobius"/>
    </source>
</evidence>
<keyword evidence="1" id="KW-0472">Membrane</keyword>
<keyword evidence="1" id="KW-1133">Transmembrane helix</keyword>
<accession>S7U0J9</accession>
<dbReference type="RefSeq" id="WP_020876030.1">
    <property type="nucleotide sequence ID" value="NZ_ATHJ01000065.1"/>
</dbReference>
<evidence type="ECO:0008006" key="4">
    <source>
        <dbReference type="Google" id="ProtNLM"/>
    </source>
</evidence>
<evidence type="ECO:0000313" key="2">
    <source>
        <dbReference type="EMBL" id="EPR42520.1"/>
    </source>
</evidence>
<evidence type="ECO:0000313" key="3">
    <source>
        <dbReference type="Proteomes" id="UP000014977"/>
    </source>
</evidence>
<dbReference type="EMBL" id="ATHJ01000065">
    <property type="protein sequence ID" value="EPR42520.1"/>
    <property type="molecule type" value="Genomic_DNA"/>
</dbReference>
<sequence length="200" mass="22661">MQGKIKNRGLQRQTAISAFADGGKRLKAMDEKIRFRGYLTFADSLKVQKAMASQRRIPAFIVISVTTLVTTAFLIYWMGVGLMFGALLLMFMGVLMYGGLRLMRTTAAGTQKRVYEKACVKRTGALTESGITIRRNKVLSTLSWKAFERVLALEEIVVLLNGVETLGFAKYMFDTQSDWDRARRLILNRYDRRRADPDAT</sequence>
<dbReference type="STRING" id="897.B2D07_07185"/>
<organism evidence="2 3">
    <name type="scientific">Desulfococcus multivorans DSM 2059</name>
    <dbReference type="NCBI Taxonomy" id="1121405"/>
    <lineage>
        <taxon>Bacteria</taxon>
        <taxon>Pseudomonadati</taxon>
        <taxon>Thermodesulfobacteriota</taxon>
        <taxon>Desulfobacteria</taxon>
        <taxon>Desulfobacterales</taxon>
        <taxon>Desulfococcaceae</taxon>
        <taxon>Desulfococcus</taxon>
    </lineage>
</organism>
<name>S7U0J9_DESML</name>
<feature type="transmembrane region" description="Helical" evidence="1">
    <location>
        <begin position="57"/>
        <end position="77"/>
    </location>
</feature>
<gene>
    <name evidence="2" type="ORF">dsmv_1646</name>
</gene>
<feature type="transmembrane region" description="Helical" evidence="1">
    <location>
        <begin position="83"/>
        <end position="103"/>
    </location>
</feature>
<reference evidence="2 3" key="1">
    <citation type="journal article" date="2013" name="Genome Announc.">
        <title>Draft genome sequences for three mercury-methylating, sulfate-reducing bacteria.</title>
        <authorList>
            <person name="Brown S.D."/>
            <person name="Hurt R.A.Jr."/>
            <person name="Gilmour C.C."/>
            <person name="Elias D.A."/>
        </authorList>
    </citation>
    <scope>NUCLEOTIDE SEQUENCE [LARGE SCALE GENOMIC DNA]</scope>
    <source>
        <strain evidence="2 3">DSM 2059</strain>
    </source>
</reference>
<proteinExistence type="predicted"/>
<keyword evidence="3" id="KW-1185">Reference proteome</keyword>
<keyword evidence="1" id="KW-0812">Transmembrane</keyword>
<dbReference type="AlphaFoldDB" id="S7U0J9"/>
<comment type="caution">
    <text evidence="2">The sequence shown here is derived from an EMBL/GenBank/DDBJ whole genome shotgun (WGS) entry which is preliminary data.</text>
</comment>
<dbReference type="Proteomes" id="UP000014977">
    <property type="component" value="Unassembled WGS sequence"/>
</dbReference>